<feature type="compositionally biased region" description="Basic residues" evidence="1">
    <location>
        <begin position="1541"/>
        <end position="1551"/>
    </location>
</feature>
<name>A0A074Z1E3_OPIVI</name>
<dbReference type="SMART" id="SM00233">
    <property type="entry name" value="PH"/>
    <property type="match status" value="2"/>
</dbReference>
<feature type="compositionally biased region" description="Basic and acidic residues" evidence="1">
    <location>
        <begin position="1402"/>
        <end position="1414"/>
    </location>
</feature>
<dbReference type="EMBL" id="KL597013">
    <property type="protein sequence ID" value="KER20876.1"/>
    <property type="molecule type" value="Genomic_DNA"/>
</dbReference>
<dbReference type="GeneID" id="20324833"/>
<evidence type="ECO:0000259" key="2">
    <source>
        <dbReference type="SMART" id="SM00233"/>
    </source>
</evidence>
<dbReference type="OrthoDB" id="6256281at2759"/>
<keyword evidence="4" id="KW-1185">Reference proteome</keyword>
<dbReference type="InterPro" id="IPR001849">
    <property type="entry name" value="PH_domain"/>
</dbReference>
<feature type="compositionally biased region" description="Polar residues" evidence="1">
    <location>
        <begin position="1297"/>
        <end position="1327"/>
    </location>
</feature>
<evidence type="ECO:0000256" key="1">
    <source>
        <dbReference type="SAM" id="MobiDB-lite"/>
    </source>
</evidence>
<feature type="compositionally biased region" description="Polar residues" evidence="1">
    <location>
        <begin position="978"/>
        <end position="994"/>
    </location>
</feature>
<protein>
    <recommendedName>
        <fullName evidence="2">PH domain-containing protein</fullName>
    </recommendedName>
</protein>
<feature type="compositionally biased region" description="Basic and acidic residues" evidence="1">
    <location>
        <begin position="1271"/>
        <end position="1281"/>
    </location>
</feature>
<dbReference type="CTD" id="20324833"/>
<dbReference type="Proteomes" id="UP000054324">
    <property type="component" value="Unassembled WGS sequence"/>
</dbReference>
<feature type="region of interest" description="Disordered" evidence="1">
    <location>
        <begin position="1402"/>
        <end position="1446"/>
    </location>
</feature>
<dbReference type="KEGG" id="ovi:T265_10665"/>
<dbReference type="InterPro" id="IPR011993">
    <property type="entry name" value="PH-like_dom_sf"/>
</dbReference>
<feature type="domain" description="PH" evidence="2">
    <location>
        <begin position="676"/>
        <end position="797"/>
    </location>
</feature>
<feature type="region of interest" description="Disordered" evidence="1">
    <location>
        <begin position="1236"/>
        <end position="1329"/>
    </location>
</feature>
<feature type="region of interest" description="Disordered" evidence="1">
    <location>
        <begin position="1006"/>
        <end position="1049"/>
    </location>
</feature>
<dbReference type="SUPFAM" id="SSF50729">
    <property type="entry name" value="PH domain-like"/>
    <property type="match status" value="1"/>
</dbReference>
<feature type="compositionally biased region" description="Polar residues" evidence="1">
    <location>
        <begin position="819"/>
        <end position="829"/>
    </location>
</feature>
<sequence>MTVLNPTINAGHSESSVLTYFHIPFTIIALLPSIRSFLCDDLGSLPLPPTVDHKRRILLERIDVVTLGPTPAPPENPPPIPSIQRRPLSSVVRLFSSSRKRYSLPASIRYPPQLPEVVEPPLPPKGHQHALSLQTSKTTEDYEVPRSVVDCVSGTGSPSHLSSQPLLRQHLRSRHSMSPQLEIVQANQSTAFVSPQTPQLHPPIVTPDSRDDIALTLPKKCLTTQTRRFSAFMDSPWTLIGSLHHRYKPNKWTRLNMCLLASGSRLIAYKSGNAMNPSLVIFLCGATGVYAGRDSGMDFVIKIAHPTRGTTVLAADTEAQALMWIKQINMYAQGITPSEIHSFLEHPGITNSISSVPLLPPSCIPATPIRSPSQPDGDHLNGCLPNGLEIQEDSGFSAPVSSGSEGNSADGVVSGHAFQCHPSVFKSQSSSNVCLSSAVTCIPGTVVTDSPSVGPHELCNACKAIQTPVESTYPLVSTTLVQADTVSCRSVTSAVTLRPRRESLLSSMKRKVESLNSKRRARKSLPQAFGTMESRPCASNTMGLAESNQPVTNVESTSLLADDNKSFTTAVQMPPPAAAARLPGSSGTCASGFDWPQLESACGLFLKSSPLFPSPSPGRMRPRSFVGPSGGSWDKMDQSTVPFNATHIHGPLVDLTHVGFCPHHRGISRSDCESHVIVSGEAYVSIPGRVPWTNRWCCLRSHCLDIYPLTKQPSRARLFNSPTTDDQSITQANAWPFFSLTLEPGQVELGLAGDKYHKAALRLAVPKQSALAILFDAPDKLQMGTWIRGFIEALGIIPLDPSKLSSSFDRPGQKDPVHCSSSDSPQATYDSPGYTYSEPCESVPLVLGNHLIRRNNTGRGGLSMDQSVSQVDINSMTIYDEVCPAQDTSSMLDSKALGYKCRRNSSSYSANPLGTPCFYPRNLRALQQSCHDLISSADMSVESYSGDQTDRWCVPPPSRRLLAQPLPPLPSVGPSGAESVTGTITSSHASSSLTPDDCAFSPVVNSEPELLHSSTGSAKTRSRNHRPPRDPQNLSCPTRRRHSSLGSMDHYEPTCCQSVGLYPDELAPFSPDGRPILDDGDVFLQDMESSTSRTGCTLLSGQLRSQGTSTTHVDFPSNISLLYQDDPTGLAWTDSASPVWSEDSRFNNKSVNAAAARRSVSCVTGTKPTINDPRTVATLPPRSELPPFVYPPDTSRPNPFDDLRPNLLVSLTNDHSLSSTSSQTATSSGVALTAGSFSSGSGGTTRPSSMAITWPPPPTLTEEPDFPGSDSDDHHNHEKPQSRTTPTSPRDSDGQDTRTNVVGTVAKTENGTAASRRNQFQSKSTKPTVKRMHTFSGVDRSTQCPLSSATLSDLPTNASLLLVTTQLEEVQQGAKKLRSRHAALSFRLANRLVREQVHTAKELNENGTEFENRSHSTTPPSEDSTENRSKLPAASPYDNSADEGDEATSSLCARLAAIEMLIQQAESIETRLRDEVNQYMTTDVRVPPELISNTPSEQCQTTLNVHTQGRRGRCHRARPAYGIQSCPNTNPGVPPAAQHTARGRGRGGRNRRRRYYGGVGGGGAVSAKCDAIALELVFFPLTLRDTGLCSRILSDKRLVVRPTYDARHEHTNEYTQKLVVERGNLSFKQNLIVELGVGAHT</sequence>
<feature type="region of interest" description="Disordered" evidence="1">
    <location>
        <begin position="1526"/>
        <end position="1551"/>
    </location>
</feature>
<dbReference type="Gene3D" id="2.30.29.30">
    <property type="entry name" value="Pleckstrin-homology domain (PH domain)/Phosphotyrosine-binding domain (PTB)"/>
    <property type="match status" value="1"/>
</dbReference>
<organism evidence="3 4">
    <name type="scientific">Opisthorchis viverrini</name>
    <name type="common">Southeast Asian liver fluke</name>
    <dbReference type="NCBI Taxonomy" id="6198"/>
    <lineage>
        <taxon>Eukaryota</taxon>
        <taxon>Metazoa</taxon>
        <taxon>Spiralia</taxon>
        <taxon>Lophotrochozoa</taxon>
        <taxon>Platyhelminthes</taxon>
        <taxon>Trematoda</taxon>
        <taxon>Digenea</taxon>
        <taxon>Opisthorchiida</taxon>
        <taxon>Opisthorchiata</taxon>
        <taxon>Opisthorchiidae</taxon>
        <taxon>Opisthorchis</taxon>
    </lineage>
</organism>
<dbReference type="RefSeq" id="XP_009175378.1">
    <property type="nucleotide sequence ID" value="XM_009177114.1"/>
</dbReference>
<evidence type="ECO:0000313" key="3">
    <source>
        <dbReference type="EMBL" id="KER20876.1"/>
    </source>
</evidence>
<feature type="region of interest" description="Disordered" evidence="1">
    <location>
        <begin position="955"/>
        <end position="994"/>
    </location>
</feature>
<reference evidence="3 4" key="1">
    <citation type="submission" date="2013-11" db="EMBL/GenBank/DDBJ databases">
        <title>Opisthorchis viverrini - life in the bile duct.</title>
        <authorList>
            <person name="Young N.D."/>
            <person name="Nagarajan N."/>
            <person name="Lin S.J."/>
            <person name="Korhonen P.K."/>
            <person name="Jex A.R."/>
            <person name="Hall R.S."/>
            <person name="Safavi-Hemami H."/>
            <person name="Kaewkong W."/>
            <person name="Bertrand D."/>
            <person name="Gao S."/>
            <person name="Seet Q."/>
            <person name="Wongkham S."/>
            <person name="Teh B.T."/>
            <person name="Wongkham C."/>
            <person name="Intapan P.M."/>
            <person name="Maleewong W."/>
            <person name="Yang X."/>
            <person name="Hu M."/>
            <person name="Wang Z."/>
            <person name="Hofmann A."/>
            <person name="Sternberg P.W."/>
            <person name="Tan P."/>
            <person name="Wang J."/>
            <person name="Gasser R.B."/>
        </authorList>
    </citation>
    <scope>NUCLEOTIDE SEQUENCE [LARGE SCALE GENOMIC DNA]</scope>
</reference>
<proteinExistence type="predicted"/>
<gene>
    <name evidence="3" type="ORF">T265_10665</name>
</gene>
<feature type="domain" description="PH" evidence="2">
    <location>
        <begin position="237"/>
        <end position="335"/>
    </location>
</feature>
<accession>A0A074Z1E3</accession>
<evidence type="ECO:0000313" key="4">
    <source>
        <dbReference type="Proteomes" id="UP000054324"/>
    </source>
</evidence>
<feature type="region of interest" description="Disordered" evidence="1">
    <location>
        <begin position="1165"/>
        <end position="1206"/>
    </location>
</feature>
<feature type="region of interest" description="Disordered" evidence="1">
    <location>
        <begin position="806"/>
        <end position="833"/>
    </location>
</feature>